<protein>
    <submittedName>
        <fullName evidence="3">AAA family ATPase</fullName>
    </submittedName>
</protein>
<evidence type="ECO:0000259" key="2">
    <source>
        <dbReference type="Pfam" id="PF26355"/>
    </source>
</evidence>
<dbReference type="Pfam" id="PF26355">
    <property type="entry name" value="HTH_VMAP-M9"/>
    <property type="match status" value="1"/>
</dbReference>
<gene>
    <name evidence="3" type="ORF">OXH18_05070</name>
</gene>
<keyword evidence="4" id="KW-1185">Reference proteome</keyword>
<name>A0A9E9C5P1_9CYAN</name>
<dbReference type="SUPFAM" id="SSF52540">
    <property type="entry name" value="P-loop containing nucleoside triphosphate hydrolases"/>
    <property type="match status" value="1"/>
</dbReference>
<dbReference type="InterPro" id="IPR027417">
    <property type="entry name" value="P-loop_NTPase"/>
</dbReference>
<dbReference type="KEGG" id="tsin:OXH18_05070"/>
<dbReference type="PANTHER" id="PTHR47691">
    <property type="entry name" value="REGULATOR-RELATED"/>
    <property type="match status" value="1"/>
</dbReference>
<dbReference type="PANTHER" id="PTHR47691:SF3">
    <property type="entry name" value="HTH-TYPE TRANSCRIPTIONAL REGULATOR RV0890C-RELATED"/>
    <property type="match status" value="1"/>
</dbReference>
<dbReference type="SUPFAM" id="SSF48452">
    <property type="entry name" value="TPR-like"/>
    <property type="match status" value="1"/>
</dbReference>
<dbReference type="Gene3D" id="3.40.50.300">
    <property type="entry name" value="P-loop containing nucleotide triphosphate hydrolases"/>
    <property type="match status" value="1"/>
</dbReference>
<dbReference type="Proteomes" id="UP001163152">
    <property type="component" value="Chromosome"/>
</dbReference>
<evidence type="ECO:0000313" key="3">
    <source>
        <dbReference type="EMBL" id="WAL61366.1"/>
    </source>
</evidence>
<dbReference type="EMBL" id="CP113797">
    <property type="protein sequence ID" value="WAL61366.1"/>
    <property type="molecule type" value="Genomic_DNA"/>
</dbReference>
<feature type="domain" description="vWA-MoxR associated protein N-terminal HTH" evidence="2">
    <location>
        <begin position="6"/>
        <end position="76"/>
    </location>
</feature>
<reference evidence="3" key="1">
    <citation type="submission" date="2022-12" db="EMBL/GenBank/DDBJ databases">
        <title>Polyphasic identification of a Novel Hot-Spring Cyanobacterium Ocullathermofonsia sinensis gen nov. sp. nov. and Genomic Insights on its Adaptations to the Thermal Habitat.</title>
        <authorList>
            <person name="Daroch M."/>
            <person name="Tang J."/>
            <person name="Jiang Y."/>
        </authorList>
    </citation>
    <scope>NUCLEOTIDE SEQUENCE</scope>
    <source>
        <strain evidence="3">PKUAC-SCTA174</strain>
    </source>
</reference>
<dbReference type="InterPro" id="IPR041664">
    <property type="entry name" value="AAA_16"/>
</dbReference>
<proteinExistence type="predicted"/>
<evidence type="ECO:0000259" key="1">
    <source>
        <dbReference type="Pfam" id="PF13191"/>
    </source>
</evidence>
<accession>A0A9E9C5P1</accession>
<dbReference type="InterPro" id="IPR011990">
    <property type="entry name" value="TPR-like_helical_dom_sf"/>
</dbReference>
<dbReference type="InterPro" id="IPR058651">
    <property type="entry name" value="HTH_VMAP-M9"/>
</dbReference>
<dbReference type="RefSeq" id="WP_268611319.1">
    <property type="nucleotide sequence ID" value="NZ_CP113797.1"/>
</dbReference>
<sequence>MSISEILELIEIADECLSVATGKTLTIHQKEILKQVIDGRKLKEVRLEGYSDLTVQRLFCPELWKLLSEATGQKVSIRTVPLVLKNLKNLMQPPIDRTKQRNRVSDSIGALEPYENSLSPNSVALSTSSTSTRHNLPAHTCSTFVGREQEIAQLLELLSPQHRARLISVDGIGGVGKTSLVVEVAYRCLCAAHSADDWFQKAPTFDVIVFTSAKQHFLTSFSLLQRISRPQRTLKDIIQQIARVLGDINTTGKSIEDQIELVKDALARFQTLLIIDNLETIENPQDVLSFLYCDLPPTVKAIITTRKQGIFLPLHLSVLTKTDALQLIYHETQEKKITLTETNLYKLYERTGGIPIAIHYAVGQIAGGYSADYVLEQLTQANGDLARFCFEHSVALIQGQLAHQLLMSLSLFTQPISREMWIELSLPEDFSNVSSIENSSGNVVERALVQLQELSLIVLDSNLYSLLPLTREYAIAELKNYPVFEQNIRERWLNWCLKLAQTHKREHGWDWKTQDDVLEAEWGNIQPIIEWCMHEGRYNELYTLWKSFEAHIYLRGDRKDRSKCWNEHFEWMDWLIQTAQQRDLAVAAEVMSSRGWLLTALGQPEYFQEADRLYVEAWSLRHHQSLEFQLNLAVNIMALRVHQAQFETVQPWFEQAMQLLERHPLSETERLLQLSRIHYYQGRVQFHAGAYESAEFHFKTALDCAQAINWQRVIWRSRNWLADIAIQQGKWTVATHLLMQGLQIAESERGTYQTAFYQRSLANLAMAQGDRAAAQHWAIEAINCFRRLDMPSEARELNSLLQTLQIGTG</sequence>
<dbReference type="Gene3D" id="1.25.40.10">
    <property type="entry name" value="Tetratricopeptide repeat domain"/>
    <property type="match status" value="1"/>
</dbReference>
<dbReference type="AlphaFoldDB" id="A0A9E9C5P1"/>
<evidence type="ECO:0000313" key="4">
    <source>
        <dbReference type="Proteomes" id="UP001163152"/>
    </source>
</evidence>
<dbReference type="Pfam" id="PF13191">
    <property type="entry name" value="AAA_16"/>
    <property type="match status" value="1"/>
</dbReference>
<organism evidence="3 4">
    <name type="scientific">Thermocoleostomius sinensis A174</name>
    <dbReference type="NCBI Taxonomy" id="2016057"/>
    <lineage>
        <taxon>Bacteria</taxon>
        <taxon>Bacillati</taxon>
        <taxon>Cyanobacteriota</taxon>
        <taxon>Cyanophyceae</taxon>
        <taxon>Oculatellales</taxon>
        <taxon>Oculatellaceae</taxon>
        <taxon>Thermocoleostomius</taxon>
    </lineage>
</organism>
<feature type="domain" description="Orc1-like AAA ATPase" evidence="1">
    <location>
        <begin position="143"/>
        <end position="291"/>
    </location>
</feature>